<protein>
    <submittedName>
        <fullName evidence="1">Uncharacterized protein</fullName>
    </submittedName>
</protein>
<reference evidence="1 2" key="1">
    <citation type="journal article" date="2020" name="Nat. Food">
        <title>A phased Vanilla planifolia genome enables genetic improvement of flavour and production.</title>
        <authorList>
            <person name="Hasing T."/>
            <person name="Tang H."/>
            <person name="Brym M."/>
            <person name="Khazi F."/>
            <person name="Huang T."/>
            <person name="Chambers A.H."/>
        </authorList>
    </citation>
    <scope>NUCLEOTIDE SEQUENCE [LARGE SCALE GENOMIC DNA]</scope>
    <source>
        <tissue evidence="1">Leaf</tissue>
    </source>
</reference>
<evidence type="ECO:0000313" key="2">
    <source>
        <dbReference type="Proteomes" id="UP000639772"/>
    </source>
</evidence>
<gene>
    <name evidence="1" type="ORF">HPP92_020574</name>
</gene>
<sequence>MVTSILRPSVYGPVRAHWETSPAAVYHHRLGNARACSSHHVRDADREVFFFLSFTAVHGWGNNKEWIDHGFFEECDAAMRILDGSRAVVSWFWAVGQRDGLGCLMMVDRFVVVRSGFCFCRHVQMGDFSFTFLPGLLIAN</sequence>
<organism evidence="1 2">
    <name type="scientific">Vanilla planifolia</name>
    <name type="common">Vanilla</name>
    <dbReference type="NCBI Taxonomy" id="51239"/>
    <lineage>
        <taxon>Eukaryota</taxon>
        <taxon>Viridiplantae</taxon>
        <taxon>Streptophyta</taxon>
        <taxon>Embryophyta</taxon>
        <taxon>Tracheophyta</taxon>
        <taxon>Spermatophyta</taxon>
        <taxon>Magnoliopsida</taxon>
        <taxon>Liliopsida</taxon>
        <taxon>Asparagales</taxon>
        <taxon>Orchidaceae</taxon>
        <taxon>Vanilloideae</taxon>
        <taxon>Vanilleae</taxon>
        <taxon>Vanilla</taxon>
    </lineage>
</organism>
<dbReference type="AlphaFoldDB" id="A0A835UI00"/>
<proteinExistence type="predicted"/>
<dbReference type="Proteomes" id="UP000639772">
    <property type="component" value="Chromosome 11"/>
</dbReference>
<dbReference type="OrthoDB" id="1077582at2759"/>
<accession>A0A835UI00</accession>
<comment type="caution">
    <text evidence="1">The sequence shown here is derived from an EMBL/GenBank/DDBJ whole genome shotgun (WGS) entry which is preliminary data.</text>
</comment>
<evidence type="ECO:0000313" key="1">
    <source>
        <dbReference type="EMBL" id="KAG0462098.1"/>
    </source>
</evidence>
<name>A0A835UI00_VANPL</name>
<dbReference type="EMBL" id="JADCNM010000011">
    <property type="protein sequence ID" value="KAG0462098.1"/>
    <property type="molecule type" value="Genomic_DNA"/>
</dbReference>